<reference evidence="2" key="1">
    <citation type="journal article" date="2023" name="G3 (Bethesda)">
        <title>Genome assembly and association tests identify interacting loci associated with vigor, precocity, and sex in interspecific pistachio rootstocks.</title>
        <authorList>
            <person name="Palmer W."/>
            <person name="Jacygrad E."/>
            <person name="Sagayaradj S."/>
            <person name="Cavanaugh K."/>
            <person name="Han R."/>
            <person name="Bertier L."/>
            <person name="Beede B."/>
            <person name="Kafkas S."/>
            <person name="Golino D."/>
            <person name="Preece J."/>
            <person name="Michelmore R."/>
        </authorList>
    </citation>
    <scope>NUCLEOTIDE SEQUENCE [LARGE SCALE GENOMIC DNA]</scope>
</reference>
<evidence type="ECO:0000313" key="2">
    <source>
        <dbReference type="Proteomes" id="UP001164250"/>
    </source>
</evidence>
<name>A0ACC1AYG5_9ROSI</name>
<evidence type="ECO:0000313" key="1">
    <source>
        <dbReference type="EMBL" id="KAJ0091672.1"/>
    </source>
</evidence>
<dbReference type="EMBL" id="CM047904">
    <property type="protein sequence ID" value="KAJ0091672.1"/>
    <property type="molecule type" value="Genomic_DNA"/>
</dbReference>
<dbReference type="Proteomes" id="UP001164250">
    <property type="component" value="Chromosome 8"/>
</dbReference>
<gene>
    <name evidence="1" type="ORF">Patl1_14720</name>
</gene>
<proteinExistence type="predicted"/>
<protein>
    <submittedName>
        <fullName evidence="1">Uncharacterized protein</fullName>
    </submittedName>
</protein>
<comment type="caution">
    <text evidence="1">The sequence shown here is derived from an EMBL/GenBank/DDBJ whole genome shotgun (WGS) entry which is preliminary data.</text>
</comment>
<accession>A0ACC1AYG5</accession>
<sequence length="116" mass="12759">MYSITMAISPDGFSNTPWHWTTKGESTVPPFPWPRTCSLSKSAHVMAAAAAAELPEGAAAGRERRFVRIIIYPLVKVAFQKKPQLLEMAVVFGDLNSASGLKKLDEYLLTRSYITG</sequence>
<organism evidence="1 2">
    <name type="scientific">Pistacia atlantica</name>
    <dbReference type="NCBI Taxonomy" id="434234"/>
    <lineage>
        <taxon>Eukaryota</taxon>
        <taxon>Viridiplantae</taxon>
        <taxon>Streptophyta</taxon>
        <taxon>Embryophyta</taxon>
        <taxon>Tracheophyta</taxon>
        <taxon>Spermatophyta</taxon>
        <taxon>Magnoliopsida</taxon>
        <taxon>eudicotyledons</taxon>
        <taxon>Gunneridae</taxon>
        <taxon>Pentapetalae</taxon>
        <taxon>rosids</taxon>
        <taxon>malvids</taxon>
        <taxon>Sapindales</taxon>
        <taxon>Anacardiaceae</taxon>
        <taxon>Pistacia</taxon>
    </lineage>
</organism>
<keyword evidence="2" id="KW-1185">Reference proteome</keyword>